<comment type="caution">
    <text evidence="4">The sequence shown here is derived from an EMBL/GenBank/DDBJ whole genome shotgun (WGS) entry which is preliminary data.</text>
</comment>
<organism evidence="4">
    <name type="scientific">Salmonella enterica I</name>
    <dbReference type="NCBI Taxonomy" id="59201"/>
    <lineage>
        <taxon>Bacteria</taxon>
        <taxon>Pseudomonadati</taxon>
        <taxon>Pseudomonadota</taxon>
        <taxon>Gammaproteobacteria</taxon>
        <taxon>Enterobacterales</taxon>
        <taxon>Enterobacteriaceae</taxon>
        <taxon>Salmonella</taxon>
    </lineage>
</organism>
<dbReference type="EMBL" id="AAJERZ010000028">
    <property type="protein sequence ID" value="ECL0496760.1"/>
    <property type="molecule type" value="Genomic_DNA"/>
</dbReference>
<proteinExistence type="predicted"/>
<name>A0A3U4YET8_SALET</name>
<evidence type="ECO:0008006" key="5">
    <source>
        <dbReference type="Google" id="ProtNLM"/>
    </source>
</evidence>
<sequence length="172" mass="18546">MKRLAPALLALTIFLTGCSNSTGFAPSVSQSGFDGGRVVDIEPHGNACASMICSGLGAQWSSTNPDIVFLKIKIFNEYKGITGAKLNIDGQIYDLKPANQANSFNADGGVMATTEMVFITTPDVVRKITLSKRTWLRVITTTGTIEDPVIDGSQDSKAYYALQRFVAEMDKK</sequence>
<feature type="chain" id="PRO_5036097010" description="Lipoprotein" evidence="1">
    <location>
        <begin position="22"/>
        <end position="172"/>
    </location>
</feature>
<evidence type="ECO:0000313" key="3">
    <source>
        <dbReference type="EMBL" id="ECI4617829.1"/>
    </source>
</evidence>
<evidence type="ECO:0000313" key="2">
    <source>
        <dbReference type="EMBL" id="ECC0690317.1"/>
    </source>
</evidence>
<dbReference type="AlphaFoldDB" id="A0A3U4YET8"/>
<dbReference type="EMBL" id="AAIVFG010000033">
    <property type="protein sequence ID" value="ECI4617829.1"/>
    <property type="molecule type" value="Genomic_DNA"/>
</dbReference>
<reference evidence="4" key="1">
    <citation type="submission" date="2019-06" db="EMBL/GenBank/DDBJ databases">
        <authorList>
            <person name="Ashton P.M."/>
            <person name="Dallman T."/>
            <person name="Nair S."/>
            <person name="De Pinna E."/>
            <person name="Peters T."/>
            <person name="Grant K."/>
        </authorList>
    </citation>
    <scope>NUCLEOTIDE SEQUENCE</scope>
    <source>
        <strain evidence="3">527491</strain>
        <strain evidence="4">762338</strain>
        <strain evidence="2">769168</strain>
    </source>
</reference>
<keyword evidence="1" id="KW-0732">Signal</keyword>
<evidence type="ECO:0000313" key="4">
    <source>
        <dbReference type="EMBL" id="ECL0496760.1"/>
    </source>
</evidence>
<evidence type="ECO:0000256" key="1">
    <source>
        <dbReference type="SAM" id="SignalP"/>
    </source>
</evidence>
<dbReference type="PROSITE" id="PS51257">
    <property type="entry name" value="PROKAR_LIPOPROTEIN"/>
    <property type="match status" value="1"/>
</dbReference>
<gene>
    <name evidence="3" type="ORF">DPC26_19745</name>
    <name evidence="4" type="ORF">FKN96_18590</name>
    <name evidence="2" type="ORF">FMV10_18565</name>
</gene>
<feature type="signal peptide" evidence="1">
    <location>
        <begin position="1"/>
        <end position="21"/>
    </location>
</feature>
<protein>
    <recommendedName>
        <fullName evidence="5">Lipoprotein</fullName>
    </recommendedName>
</protein>
<dbReference type="EMBL" id="AAHZXX010000030">
    <property type="protein sequence ID" value="ECC0690317.1"/>
    <property type="molecule type" value="Genomic_DNA"/>
</dbReference>
<accession>A0A3U4YET8</accession>